<protein>
    <submittedName>
        <fullName evidence="1">Uncharacterized protein</fullName>
    </submittedName>
</protein>
<dbReference type="Proteomes" id="UP000824533">
    <property type="component" value="Linkage Group LG25"/>
</dbReference>
<organism evidence="1 2">
    <name type="scientific">Dendrolimus kikuchii</name>
    <dbReference type="NCBI Taxonomy" id="765133"/>
    <lineage>
        <taxon>Eukaryota</taxon>
        <taxon>Metazoa</taxon>
        <taxon>Ecdysozoa</taxon>
        <taxon>Arthropoda</taxon>
        <taxon>Hexapoda</taxon>
        <taxon>Insecta</taxon>
        <taxon>Pterygota</taxon>
        <taxon>Neoptera</taxon>
        <taxon>Endopterygota</taxon>
        <taxon>Lepidoptera</taxon>
        <taxon>Glossata</taxon>
        <taxon>Ditrysia</taxon>
        <taxon>Bombycoidea</taxon>
        <taxon>Lasiocampidae</taxon>
        <taxon>Dendrolimus</taxon>
    </lineage>
</organism>
<name>A0ACC1CI76_9NEOP</name>
<sequence length="206" mass="23204">MKKIASSKHRNGKLTWMPCPQNEIDLPGLAYFSPLDELIIARKKDALHDVIGKKGTGYTIFNKNGQKVFLAVQEQRCKKFDLKIFNIYGNEVIEVKKPFKCCFNSVLVWAPPGNFVGSVKQVKSCKNTFIVKNNVGEIVLKLKANGLFHFVYQIMLADEKIGTVNKWRNAEVGNVKQFGITFPVDLNVTDKAVLLGACFLIGFLKY</sequence>
<reference evidence="1 2" key="1">
    <citation type="journal article" date="2021" name="Front. Genet.">
        <title>Chromosome-Level Genome Assembly Reveals Significant Gene Expansion in the Toll and IMD Signaling Pathways of Dendrolimus kikuchii.</title>
        <authorList>
            <person name="Zhou J."/>
            <person name="Wu P."/>
            <person name="Xiong Z."/>
            <person name="Liu N."/>
            <person name="Zhao N."/>
            <person name="Ji M."/>
            <person name="Qiu Y."/>
            <person name="Yang B."/>
        </authorList>
    </citation>
    <scope>NUCLEOTIDE SEQUENCE [LARGE SCALE GENOMIC DNA]</scope>
    <source>
        <strain evidence="1">Ann1</strain>
    </source>
</reference>
<dbReference type="EMBL" id="CM034411">
    <property type="protein sequence ID" value="KAJ0171177.1"/>
    <property type="molecule type" value="Genomic_DNA"/>
</dbReference>
<comment type="caution">
    <text evidence="1">The sequence shown here is derived from an EMBL/GenBank/DDBJ whole genome shotgun (WGS) entry which is preliminary data.</text>
</comment>
<keyword evidence="2" id="KW-1185">Reference proteome</keyword>
<evidence type="ECO:0000313" key="2">
    <source>
        <dbReference type="Proteomes" id="UP000824533"/>
    </source>
</evidence>
<gene>
    <name evidence="1" type="ORF">K1T71_013376</name>
</gene>
<accession>A0ACC1CI76</accession>
<proteinExistence type="predicted"/>
<evidence type="ECO:0000313" key="1">
    <source>
        <dbReference type="EMBL" id="KAJ0171177.1"/>
    </source>
</evidence>